<dbReference type="Gene3D" id="3.30.70.100">
    <property type="match status" value="1"/>
</dbReference>
<evidence type="ECO:0000259" key="1">
    <source>
        <dbReference type="Pfam" id="PF07045"/>
    </source>
</evidence>
<dbReference type="AlphaFoldDB" id="A0A6J6CRT4"/>
<dbReference type="Pfam" id="PF07045">
    <property type="entry name" value="DUF1330"/>
    <property type="match status" value="1"/>
</dbReference>
<dbReference type="EMBL" id="CAEZSR010000036">
    <property type="protein sequence ID" value="CAB4553896.1"/>
    <property type="molecule type" value="Genomic_DNA"/>
</dbReference>
<feature type="domain" description="DUF1330" evidence="1">
    <location>
        <begin position="2"/>
        <end position="96"/>
    </location>
</feature>
<dbReference type="PANTHER" id="PTHR41521:SF4">
    <property type="entry name" value="BLR0684 PROTEIN"/>
    <property type="match status" value="1"/>
</dbReference>
<reference evidence="2" key="1">
    <citation type="submission" date="2020-05" db="EMBL/GenBank/DDBJ databases">
        <authorList>
            <person name="Chiriac C."/>
            <person name="Salcher M."/>
            <person name="Ghai R."/>
            <person name="Kavagutti S V."/>
        </authorList>
    </citation>
    <scope>NUCLEOTIDE SEQUENCE</scope>
</reference>
<dbReference type="InterPro" id="IPR011008">
    <property type="entry name" value="Dimeric_a/b-barrel"/>
</dbReference>
<gene>
    <name evidence="2" type="ORF">UFOPK1493_01273</name>
</gene>
<accession>A0A6J6CRT4</accession>
<dbReference type="PANTHER" id="PTHR41521">
    <property type="match status" value="1"/>
</dbReference>
<dbReference type="InterPro" id="IPR010753">
    <property type="entry name" value="DUF1330"/>
</dbReference>
<organism evidence="2">
    <name type="scientific">freshwater metagenome</name>
    <dbReference type="NCBI Taxonomy" id="449393"/>
    <lineage>
        <taxon>unclassified sequences</taxon>
        <taxon>metagenomes</taxon>
        <taxon>ecological metagenomes</taxon>
    </lineage>
</organism>
<sequence length="100" mass="10906">MSAYIIVQSKIADPEQFQHYMKAAPAVVQAFAGEYLVRGGAIEVLEGGWHPPRLTVLRYPDMATAKAMYDSPEYVAARALRAGATEMFDMVLVEGVDGVV</sequence>
<dbReference type="SUPFAM" id="SSF54909">
    <property type="entry name" value="Dimeric alpha+beta barrel"/>
    <property type="match status" value="1"/>
</dbReference>
<evidence type="ECO:0000313" key="2">
    <source>
        <dbReference type="EMBL" id="CAB4553896.1"/>
    </source>
</evidence>
<protein>
    <submittedName>
        <fullName evidence="2">Unannotated protein</fullName>
    </submittedName>
</protein>
<proteinExistence type="predicted"/>
<name>A0A6J6CRT4_9ZZZZ</name>